<evidence type="ECO:0000313" key="2">
    <source>
        <dbReference type="EMBL" id="TQV71128.1"/>
    </source>
</evidence>
<feature type="domain" description="Macro" evidence="1">
    <location>
        <begin position="18"/>
        <end position="200"/>
    </location>
</feature>
<proteinExistence type="predicted"/>
<dbReference type="OrthoDB" id="9780211at2"/>
<evidence type="ECO:0000313" key="3">
    <source>
        <dbReference type="Proteomes" id="UP000317839"/>
    </source>
</evidence>
<dbReference type="PROSITE" id="PS51154">
    <property type="entry name" value="MACRO"/>
    <property type="match status" value="1"/>
</dbReference>
<organism evidence="2 3">
    <name type="scientific">Aliikangiella marina</name>
    <dbReference type="NCBI Taxonomy" id="1712262"/>
    <lineage>
        <taxon>Bacteria</taxon>
        <taxon>Pseudomonadati</taxon>
        <taxon>Pseudomonadota</taxon>
        <taxon>Gammaproteobacteria</taxon>
        <taxon>Oceanospirillales</taxon>
        <taxon>Pleioneaceae</taxon>
        <taxon>Aliikangiella</taxon>
    </lineage>
</organism>
<comment type="caution">
    <text evidence="2">The sequence shown here is derived from an EMBL/GenBank/DDBJ whole genome shotgun (WGS) entry which is preliminary data.</text>
</comment>
<dbReference type="RefSeq" id="WP_142944345.1">
    <property type="nucleotide sequence ID" value="NZ_VIKR01000007.1"/>
</dbReference>
<keyword evidence="3" id="KW-1185">Reference proteome</keyword>
<dbReference type="Gene3D" id="3.40.220.10">
    <property type="entry name" value="Leucine Aminopeptidase, subunit E, domain 1"/>
    <property type="match status" value="1"/>
</dbReference>
<name>A0A545T1N7_9GAMM</name>
<dbReference type="AlphaFoldDB" id="A0A545T1N7"/>
<dbReference type="InterPro" id="IPR002589">
    <property type="entry name" value="Macro_dom"/>
</dbReference>
<dbReference type="InterPro" id="IPR043472">
    <property type="entry name" value="Macro_dom-like"/>
</dbReference>
<sequence length="200" mass="22373">MSNLPSKIYLIDANIELISAWKEAFLEWSEVEVFHGDFFSFPTDAMVSPANSFGYMDGGLDLAIRYELGEKIETIVQNMILDKHYGELPVGLAEIVETEHDDWPFLICAPTMRVPKNISNTLNAYLAFRAILTSVIKHNLSSSSRKIDSLVCPGLGTGVGSLPPKRCAQQMKMAYHYATQEPRISGFNEAHTMELQLTQL</sequence>
<dbReference type="Pfam" id="PF01661">
    <property type="entry name" value="Macro"/>
    <property type="match status" value="1"/>
</dbReference>
<reference evidence="2 3" key="1">
    <citation type="submission" date="2019-06" db="EMBL/GenBank/DDBJ databases">
        <title>Draft genome of Aliikangiella marina GYP-15.</title>
        <authorList>
            <person name="Wang G."/>
        </authorList>
    </citation>
    <scope>NUCLEOTIDE SEQUENCE [LARGE SCALE GENOMIC DNA]</scope>
    <source>
        <strain evidence="2 3">GYP-15</strain>
    </source>
</reference>
<dbReference type="SMART" id="SM00506">
    <property type="entry name" value="A1pp"/>
    <property type="match status" value="1"/>
</dbReference>
<dbReference type="EMBL" id="VIKR01000007">
    <property type="protein sequence ID" value="TQV71128.1"/>
    <property type="molecule type" value="Genomic_DNA"/>
</dbReference>
<gene>
    <name evidence="2" type="ORF">FLL45_22650</name>
</gene>
<protein>
    <submittedName>
        <fullName evidence="2">Appr-1-p processing protein</fullName>
    </submittedName>
</protein>
<dbReference type="SUPFAM" id="SSF52949">
    <property type="entry name" value="Macro domain-like"/>
    <property type="match status" value="1"/>
</dbReference>
<evidence type="ECO:0000259" key="1">
    <source>
        <dbReference type="PROSITE" id="PS51154"/>
    </source>
</evidence>
<dbReference type="Proteomes" id="UP000317839">
    <property type="component" value="Unassembled WGS sequence"/>
</dbReference>
<accession>A0A545T1N7</accession>